<feature type="transmembrane region" description="Helical" evidence="9">
    <location>
        <begin position="64"/>
        <end position="81"/>
    </location>
</feature>
<dbReference type="PANTHER" id="PTHR35011">
    <property type="entry name" value="2,3-DIKETO-L-GULONATE TRAP TRANSPORTER SMALL PERMEASE PROTEIN YIAM"/>
    <property type="match status" value="1"/>
</dbReference>
<comment type="function">
    <text evidence="9">Part of the tripartite ATP-independent periplasmic (TRAP) transport system.</text>
</comment>
<evidence type="ECO:0000256" key="5">
    <source>
        <dbReference type="ARBA" id="ARBA00022692"/>
    </source>
</evidence>
<dbReference type="AlphaFoldDB" id="A0A3A1YVB9"/>
<dbReference type="RefSeq" id="WP_114419394.1">
    <property type="nucleotide sequence ID" value="NZ_NQYH01000004.1"/>
</dbReference>
<feature type="transmembrane region" description="Helical" evidence="9">
    <location>
        <begin position="102"/>
        <end position="123"/>
    </location>
</feature>
<dbReference type="PANTHER" id="PTHR35011:SF5">
    <property type="entry name" value="SIALIC ACID TRAP TRANSPORTER SMALL PERMEASE PROTEIN SIAQ"/>
    <property type="match status" value="1"/>
</dbReference>
<name>A0A3A1YVB9_9BURK</name>
<keyword evidence="6 9" id="KW-1133">Transmembrane helix</keyword>
<feature type="domain" description="Tripartite ATP-independent periplasmic transporters DctQ component" evidence="10">
    <location>
        <begin position="39"/>
        <end position="170"/>
    </location>
</feature>
<evidence type="ECO:0000256" key="7">
    <source>
        <dbReference type="ARBA" id="ARBA00023136"/>
    </source>
</evidence>
<sequence>MSASGPFRPVRHALCLLAAFQDVITRITFVVAVIASAYLTLVLAWEVIARYALNNPTGWGPDTAAISFALITFCAAPMLAWKSGHANMNMVVNALPEHIAVWLQRFTWLLACTVCLIAAWFGFAELKRVFAGNVMMIAVTPIPKWWLMLAIVYALSNMGFYFLRHFLCTWVGSCEQNNTGAT</sequence>
<dbReference type="InterPro" id="IPR007387">
    <property type="entry name" value="TRAP_DctQ"/>
</dbReference>
<evidence type="ECO:0000259" key="10">
    <source>
        <dbReference type="Pfam" id="PF04290"/>
    </source>
</evidence>
<evidence type="ECO:0000313" key="12">
    <source>
        <dbReference type="Proteomes" id="UP000266206"/>
    </source>
</evidence>
<evidence type="ECO:0000256" key="3">
    <source>
        <dbReference type="ARBA" id="ARBA00022475"/>
    </source>
</evidence>
<accession>A0A3A1YVB9</accession>
<keyword evidence="5 9" id="KW-0812">Transmembrane</keyword>
<evidence type="ECO:0000313" key="11">
    <source>
        <dbReference type="EMBL" id="RIY41229.1"/>
    </source>
</evidence>
<dbReference type="Proteomes" id="UP000266206">
    <property type="component" value="Unassembled WGS sequence"/>
</dbReference>
<organism evidence="11 12">
    <name type="scientific">Neopusillimonas maritima</name>
    <dbReference type="NCBI Taxonomy" id="2026239"/>
    <lineage>
        <taxon>Bacteria</taxon>
        <taxon>Pseudomonadati</taxon>
        <taxon>Pseudomonadota</taxon>
        <taxon>Betaproteobacteria</taxon>
        <taxon>Burkholderiales</taxon>
        <taxon>Alcaligenaceae</taxon>
        <taxon>Neopusillimonas</taxon>
    </lineage>
</organism>
<keyword evidence="2 9" id="KW-0813">Transport</keyword>
<proteinExistence type="inferred from homology"/>
<dbReference type="GO" id="GO:0022857">
    <property type="term" value="F:transmembrane transporter activity"/>
    <property type="evidence" value="ECO:0007669"/>
    <property type="project" value="UniProtKB-UniRule"/>
</dbReference>
<dbReference type="Pfam" id="PF04290">
    <property type="entry name" value="DctQ"/>
    <property type="match status" value="1"/>
</dbReference>
<dbReference type="GO" id="GO:0015740">
    <property type="term" value="P:C4-dicarboxylate transport"/>
    <property type="evidence" value="ECO:0007669"/>
    <property type="project" value="TreeGrafter"/>
</dbReference>
<evidence type="ECO:0000256" key="1">
    <source>
        <dbReference type="ARBA" id="ARBA00004429"/>
    </source>
</evidence>
<feature type="transmembrane region" description="Helical" evidence="9">
    <location>
        <begin position="27"/>
        <end position="52"/>
    </location>
</feature>
<dbReference type="InterPro" id="IPR055348">
    <property type="entry name" value="DctQ"/>
</dbReference>
<comment type="caution">
    <text evidence="11">The sequence shown here is derived from an EMBL/GenBank/DDBJ whole genome shotgun (WGS) entry which is preliminary data.</text>
</comment>
<dbReference type="EMBL" id="NQYH01000004">
    <property type="protein sequence ID" value="RIY41229.1"/>
    <property type="molecule type" value="Genomic_DNA"/>
</dbReference>
<evidence type="ECO:0000256" key="6">
    <source>
        <dbReference type="ARBA" id="ARBA00022989"/>
    </source>
</evidence>
<evidence type="ECO:0000256" key="8">
    <source>
        <dbReference type="ARBA" id="ARBA00038436"/>
    </source>
</evidence>
<protein>
    <recommendedName>
        <fullName evidence="9">TRAP transporter small permease protein</fullName>
    </recommendedName>
</protein>
<gene>
    <name evidence="11" type="ORF">CJP73_06740</name>
</gene>
<keyword evidence="7 9" id="KW-0472">Membrane</keyword>
<evidence type="ECO:0000256" key="2">
    <source>
        <dbReference type="ARBA" id="ARBA00022448"/>
    </source>
</evidence>
<dbReference type="OrthoDB" id="8689768at2"/>
<evidence type="ECO:0000256" key="9">
    <source>
        <dbReference type="RuleBase" id="RU369079"/>
    </source>
</evidence>
<comment type="subcellular location">
    <subcellularLocation>
        <location evidence="1 9">Cell inner membrane</location>
        <topology evidence="1 9">Multi-pass membrane protein</topology>
    </subcellularLocation>
</comment>
<evidence type="ECO:0000256" key="4">
    <source>
        <dbReference type="ARBA" id="ARBA00022519"/>
    </source>
</evidence>
<feature type="transmembrane region" description="Helical" evidence="9">
    <location>
        <begin position="143"/>
        <end position="163"/>
    </location>
</feature>
<keyword evidence="4 9" id="KW-0997">Cell inner membrane</keyword>
<reference evidence="11 12" key="1">
    <citation type="submission" date="2017-08" db="EMBL/GenBank/DDBJ databases">
        <title>Pusillimonas indicus sp. nov., a member of the family Alcaligenaceae isolated from surface seawater.</title>
        <authorList>
            <person name="Li J."/>
        </authorList>
    </citation>
    <scope>NUCLEOTIDE SEQUENCE [LARGE SCALE GENOMIC DNA]</scope>
    <source>
        <strain evidence="11 12">L52-1-41</strain>
    </source>
</reference>
<comment type="subunit">
    <text evidence="9">The complex comprises the extracytoplasmic solute receptor protein and the two transmembrane proteins.</text>
</comment>
<dbReference type="GO" id="GO:0005886">
    <property type="term" value="C:plasma membrane"/>
    <property type="evidence" value="ECO:0007669"/>
    <property type="project" value="UniProtKB-SubCell"/>
</dbReference>
<keyword evidence="3" id="KW-1003">Cell membrane</keyword>
<comment type="similarity">
    <text evidence="8 9">Belongs to the TRAP transporter small permease family.</text>
</comment>